<sequence>MLSAPVKSAKRISSLFSLGSNPNRDDSVSPSSPRSPVPPTKPSPDQFAQDQRRRRSSSRPARLTSSYNPSYDVGEPMPIRSPGPHDMPLDGPLPLPPSLLDVNQDLADSAPNSPDRPQSRGRRRSSSNRPASAAGLFVPGTAPDSRPGTPSKRRSWIPGRQRASSVDTRSLPVSPQLPSAWIAGLDQKILYNLEPLARGEQVPELWNETGDTYVYLFPQNAGRPPSFKLHSTVFAESPSLNFLARGTDARSLEQQTRTLSFGNSAAGYASPPLGPQDRLADDDNDSSGSRRMAFDDDDGPDDPELHLYLPIPLNSDVTSPHARLAQDDTETLLLFRNLFAFLMGQSLIATPRSPSLFSIFMDVATLLARFEFTNFDGTNFGETATTSFGNYCDELRLDDVRKSREKTIEAIVLGERLRFFPLYLEGFVHGVGKLDELKQLRSPKYGLISPVTQKRLERGFIDLDTRLRVLYSKLDDFDFPSVFSGIANSATSMESKVIRFKTWKAGFMEFRRFTMQYYRQRYGSWPPKARSKKNQFEESGLNRRVLSELYDDFAGLYDMMVDRNNLTTRTIDMAGAGSDGSLDGADPEQVMNRALRQVESEYDRSTPPVLPPIPFDIPLYPTLQPLYRKPLDPKKDAKKRTKKLKDSDINAVLMGSYTRESLRPTPFIEAFMQFERRSAHGKSLNDLIDLRCGQWIFLYCVIQSLPLLVVDVQDVKYTDGVEYFCCIAPRGGAPWIHNDGKAARSWFGVAGGAGVVSLPSDVVINGVEGIYRRSHCWRDAELWAEKDAILAPPTIDDPYDNESSLSSPYQAQQSSAGSSSEPHLQQPHYSGSQQPTPLLAPTHVGLTPPPAIPRANSPAARSRADHRMSINPGLEALPLPAGVAPIDPPARPMSRFNPTMSFDDILKQVPNQKKR</sequence>
<feature type="region of interest" description="Disordered" evidence="1">
    <location>
        <begin position="793"/>
        <end position="901"/>
    </location>
</feature>
<dbReference type="GeneID" id="36522216"/>
<name>A0A2I2FD84_ASPCN</name>
<feature type="compositionally biased region" description="Pro residues" evidence="1">
    <location>
        <begin position="33"/>
        <end position="42"/>
    </location>
</feature>
<dbReference type="EMBL" id="KZ559135">
    <property type="protein sequence ID" value="PLB38572.1"/>
    <property type="molecule type" value="Genomic_DNA"/>
</dbReference>
<dbReference type="STRING" id="41067.A0A2I2FD84"/>
<dbReference type="PANTHER" id="PTHR39601:SF2">
    <property type="entry name" value="CHORIOGENIN HMINOR"/>
    <property type="match status" value="1"/>
</dbReference>
<evidence type="ECO:0000256" key="1">
    <source>
        <dbReference type="SAM" id="MobiDB-lite"/>
    </source>
</evidence>
<keyword evidence="4" id="KW-1185">Reference proteome</keyword>
<protein>
    <recommendedName>
        <fullName evidence="2">DUF8004 domain-containing protein</fullName>
    </recommendedName>
</protein>
<gene>
    <name evidence="3" type="ORF">BDW47DRAFT_117284</name>
</gene>
<dbReference type="Pfam" id="PF26013">
    <property type="entry name" value="DUF8004"/>
    <property type="match status" value="1"/>
</dbReference>
<dbReference type="OrthoDB" id="5300331at2759"/>
<feature type="region of interest" description="Disordered" evidence="1">
    <location>
        <begin position="261"/>
        <end position="301"/>
    </location>
</feature>
<feature type="region of interest" description="Disordered" evidence="1">
    <location>
        <begin position="14"/>
        <end position="172"/>
    </location>
</feature>
<proteinExistence type="predicted"/>
<evidence type="ECO:0000259" key="2">
    <source>
        <dbReference type="Pfam" id="PF26013"/>
    </source>
</evidence>
<reference evidence="3 4" key="1">
    <citation type="submission" date="2017-12" db="EMBL/GenBank/DDBJ databases">
        <authorList>
            <consortium name="DOE Joint Genome Institute"/>
            <person name="Haridas S."/>
            <person name="Kjaerbolling I."/>
            <person name="Vesth T.C."/>
            <person name="Frisvad J.C."/>
            <person name="Nybo J.L."/>
            <person name="Theobald S."/>
            <person name="Kuo A."/>
            <person name="Bowyer P."/>
            <person name="Matsuda Y."/>
            <person name="Mondo S."/>
            <person name="Lyhne E.K."/>
            <person name="Kogle M.E."/>
            <person name="Clum A."/>
            <person name="Lipzen A."/>
            <person name="Salamov A."/>
            <person name="Ngan C.Y."/>
            <person name="Daum C."/>
            <person name="Chiniquy J."/>
            <person name="Barry K."/>
            <person name="LaButti K."/>
            <person name="Simmons B.A."/>
            <person name="Magnuson J.K."/>
            <person name="Mortensen U.H."/>
            <person name="Larsen T.O."/>
            <person name="Grigoriev I.V."/>
            <person name="Baker S.E."/>
            <person name="Andersen M.R."/>
            <person name="Nordberg H.P."/>
            <person name="Cantor M.N."/>
            <person name="Hua S.X."/>
        </authorList>
    </citation>
    <scope>NUCLEOTIDE SEQUENCE [LARGE SCALE GENOMIC DNA]</scope>
    <source>
        <strain evidence="3 4">CBS 102.13</strain>
    </source>
</reference>
<dbReference type="InterPro" id="IPR058317">
    <property type="entry name" value="DUF8004"/>
</dbReference>
<dbReference type="RefSeq" id="XP_024672584.1">
    <property type="nucleotide sequence ID" value="XM_024815056.1"/>
</dbReference>
<dbReference type="PANTHER" id="PTHR39601">
    <property type="entry name" value="CHORIOGENIN HMINOR"/>
    <property type="match status" value="1"/>
</dbReference>
<feature type="compositionally biased region" description="Polar residues" evidence="1">
    <location>
        <begin position="821"/>
        <end position="836"/>
    </location>
</feature>
<evidence type="ECO:0000313" key="3">
    <source>
        <dbReference type="EMBL" id="PLB38572.1"/>
    </source>
</evidence>
<feature type="compositionally biased region" description="Polar residues" evidence="1">
    <location>
        <begin position="162"/>
        <end position="172"/>
    </location>
</feature>
<feature type="domain" description="DUF8004" evidence="2">
    <location>
        <begin position="386"/>
        <end position="479"/>
    </location>
</feature>
<evidence type="ECO:0000313" key="4">
    <source>
        <dbReference type="Proteomes" id="UP000234585"/>
    </source>
</evidence>
<dbReference type="AlphaFoldDB" id="A0A2I2FD84"/>
<dbReference type="Proteomes" id="UP000234585">
    <property type="component" value="Unassembled WGS sequence"/>
</dbReference>
<accession>A0A2I2FD84</accession>
<organism evidence="3 4">
    <name type="scientific">Aspergillus candidus</name>
    <dbReference type="NCBI Taxonomy" id="41067"/>
    <lineage>
        <taxon>Eukaryota</taxon>
        <taxon>Fungi</taxon>
        <taxon>Dikarya</taxon>
        <taxon>Ascomycota</taxon>
        <taxon>Pezizomycotina</taxon>
        <taxon>Eurotiomycetes</taxon>
        <taxon>Eurotiomycetidae</taxon>
        <taxon>Eurotiales</taxon>
        <taxon>Aspergillaceae</taxon>
        <taxon>Aspergillus</taxon>
        <taxon>Aspergillus subgen. Circumdati</taxon>
    </lineage>
</organism>
<feature type="compositionally biased region" description="Low complexity" evidence="1">
    <location>
        <begin position="803"/>
        <end position="820"/>
    </location>
</feature>